<dbReference type="InterPro" id="IPR001394">
    <property type="entry name" value="Peptidase_C19_UCH"/>
</dbReference>
<dbReference type="PANTHER" id="PTHR24006">
    <property type="entry name" value="UBIQUITIN CARBOXYL-TERMINAL HYDROLASE"/>
    <property type="match status" value="1"/>
</dbReference>
<feature type="region of interest" description="Disordered" evidence="7">
    <location>
        <begin position="593"/>
        <end position="693"/>
    </location>
</feature>
<evidence type="ECO:0000313" key="9">
    <source>
        <dbReference type="EMBL" id="KAF7502835.1"/>
    </source>
</evidence>
<evidence type="ECO:0000259" key="8">
    <source>
        <dbReference type="PROSITE" id="PS50235"/>
    </source>
</evidence>
<evidence type="ECO:0000313" key="10">
    <source>
        <dbReference type="Proteomes" id="UP000606974"/>
    </source>
</evidence>
<feature type="compositionally biased region" description="Basic residues" evidence="7">
    <location>
        <begin position="680"/>
        <end position="693"/>
    </location>
</feature>
<keyword evidence="6" id="KW-0788">Thiol protease</keyword>
<dbReference type="GO" id="GO:0005829">
    <property type="term" value="C:cytosol"/>
    <property type="evidence" value="ECO:0007669"/>
    <property type="project" value="TreeGrafter"/>
</dbReference>
<keyword evidence="5" id="KW-0378">Hydrolase</keyword>
<dbReference type="InterPro" id="IPR038765">
    <property type="entry name" value="Papain-like_cys_pep_sf"/>
</dbReference>
<keyword evidence="4" id="KW-0833">Ubl conjugation pathway</keyword>
<evidence type="ECO:0000256" key="1">
    <source>
        <dbReference type="ARBA" id="ARBA00000707"/>
    </source>
</evidence>
<proteinExistence type="predicted"/>
<evidence type="ECO:0000256" key="6">
    <source>
        <dbReference type="ARBA" id="ARBA00022807"/>
    </source>
</evidence>
<dbReference type="EMBL" id="JAACFV010000214">
    <property type="protein sequence ID" value="KAF7502835.1"/>
    <property type="molecule type" value="Genomic_DNA"/>
</dbReference>
<feature type="region of interest" description="Disordered" evidence="7">
    <location>
        <begin position="415"/>
        <end position="435"/>
    </location>
</feature>
<dbReference type="PROSITE" id="PS50235">
    <property type="entry name" value="USP_3"/>
    <property type="match status" value="1"/>
</dbReference>
<keyword evidence="3" id="KW-0645">Protease</keyword>
<dbReference type="CDD" id="cd02257">
    <property type="entry name" value="Peptidase_C19"/>
    <property type="match status" value="1"/>
</dbReference>
<evidence type="ECO:0000256" key="2">
    <source>
        <dbReference type="ARBA" id="ARBA00012759"/>
    </source>
</evidence>
<organism evidence="9 10">
    <name type="scientific">Endocarpon pusillum</name>
    <dbReference type="NCBI Taxonomy" id="364733"/>
    <lineage>
        <taxon>Eukaryota</taxon>
        <taxon>Fungi</taxon>
        <taxon>Dikarya</taxon>
        <taxon>Ascomycota</taxon>
        <taxon>Pezizomycotina</taxon>
        <taxon>Eurotiomycetes</taxon>
        <taxon>Chaetothyriomycetidae</taxon>
        <taxon>Verrucariales</taxon>
        <taxon>Verrucariaceae</taxon>
        <taxon>Endocarpon</taxon>
    </lineage>
</organism>
<name>A0A8H7ACP4_9EURO</name>
<evidence type="ECO:0000256" key="5">
    <source>
        <dbReference type="ARBA" id="ARBA00022801"/>
    </source>
</evidence>
<feature type="region of interest" description="Disordered" evidence="7">
    <location>
        <begin position="1"/>
        <end position="40"/>
    </location>
</feature>
<sequence length="693" mass="76896">MSSSNRGTSPAFGGPTPGSENRDISPEEISGEAPSAPEMSPAPEAIIDIASHEYADTSVKPMGFMNGGAPGYPSSICYRNAAITMLLNLPCFTNWLSGAYSTMREGGPSHPLTDAMTELAAKYWSQPSAEGSARSKVRPAKAKRQQLDIAMHGFWNQFVEDNPMFTPTPTDGDLYCQEDSALFLSTLLECVYNELDPISIQGKVVGGIFRAWHATSTYCSAKCQKKRKRKSDDGQPVMNPPNWIHIVNFQSPKIRHEGARSFQECFDASLEQQQEADCPRCGRLTTRSAKDRFIVLPKILLTQLNRSTNTLGKIQEHCEIPRKLTVAIDESARSKYEDPRYRLAAVVAHSGASSTEGHYISYVRDPARTGSWIQLNDERVRPIDFAEINRNQEPGMEDMLPYMMAWELIDPEEATASGDEAEAANRNEAEARKQQLDEREAALDTWQEKLNETENLLTIREVELEGGKNRLVKMAEDFFQDRRAKLQALAEREAEVERREQRSLAQPAAQARDQVAHDVDEGKDTATFCATFRNAAHHEESARAIFKLSDFNPDVPTKIESTVQLTDLEGNLRSVKRGTAVNDDFIIIFNVKGGQKRKRGDDDQAGPPPPPPKKAKRPAKQDNRLRTPPPRNEGPQTSPPGKNKSPGAKKSTTSPKSKEKPTSPKTTEAVSKKSPPPPRRSARVNKGKNSKRG</sequence>
<feature type="compositionally biased region" description="Basic and acidic residues" evidence="7">
    <location>
        <begin position="423"/>
        <end position="435"/>
    </location>
</feature>
<dbReference type="GO" id="GO:0016579">
    <property type="term" value="P:protein deubiquitination"/>
    <property type="evidence" value="ECO:0007669"/>
    <property type="project" value="InterPro"/>
</dbReference>
<dbReference type="InterPro" id="IPR028889">
    <property type="entry name" value="USP"/>
</dbReference>
<dbReference type="InterPro" id="IPR050164">
    <property type="entry name" value="Peptidase_C19"/>
</dbReference>
<reference evidence="9" key="1">
    <citation type="submission" date="2020-02" db="EMBL/GenBank/DDBJ databases">
        <authorList>
            <person name="Palmer J.M."/>
        </authorList>
    </citation>
    <scope>NUCLEOTIDE SEQUENCE</scope>
    <source>
        <strain evidence="9">EPUS1.4</strain>
        <tissue evidence="9">Thallus</tissue>
    </source>
</reference>
<dbReference type="Proteomes" id="UP000606974">
    <property type="component" value="Unassembled WGS sequence"/>
</dbReference>
<dbReference type="OrthoDB" id="289038at2759"/>
<feature type="compositionally biased region" description="Low complexity" evidence="7">
    <location>
        <begin position="663"/>
        <end position="673"/>
    </location>
</feature>
<dbReference type="GO" id="GO:0006508">
    <property type="term" value="P:proteolysis"/>
    <property type="evidence" value="ECO:0007669"/>
    <property type="project" value="UniProtKB-KW"/>
</dbReference>
<feature type="compositionally biased region" description="Low complexity" evidence="7">
    <location>
        <begin position="644"/>
        <end position="655"/>
    </location>
</feature>
<dbReference type="Pfam" id="PF00443">
    <property type="entry name" value="UCH"/>
    <property type="match status" value="1"/>
</dbReference>
<dbReference type="SUPFAM" id="SSF54001">
    <property type="entry name" value="Cysteine proteinases"/>
    <property type="match status" value="1"/>
</dbReference>
<dbReference type="EC" id="3.4.19.12" evidence="2"/>
<dbReference type="Gene3D" id="3.90.70.10">
    <property type="entry name" value="Cysteine proteinases"/>
    <property type="match status" value="1"/>
</dbReference>
<comment type="catalytic activity">
    <reaction evidence="1">
        <text>Thiol-dependent hydrolysis of ester, thioester, amide, peptide and isopeptide bonds formed by the C-terminal Gly of ubiquitin (a 76-residue protein attached to proteins as an intracellular targeting signal).</text>
        <dbReference type="EC" id="3.4.19.12"/>
    </reaction>
</comment>
<comment type="caution">
    <text evidence="9">The sequence shown here is derived from an EMBL/GenBank/DDBJ whole genome shotgun (WGS) entry which is preliminary data.</text>
</comment>
<keyword evidence="10" id="KW-1185">Reference proteome</keyword>
<dbReference type="GO" id="GO:0005634">
    <property type="term" value="C:nucleus"/>
    <property type="evidence" value="ECO:0007669"/>
    <property type="project" value="TreeGrafter"/>
</dbReference>
<evidence type="ECO:0000256" key="3">
    <source>
        <dbReference type="ARBA" id="ARBA00022670"/>
    </source>
</evidence>
<dbReference type="InterPro" id="IPR018200">
    <property type="entry name" value="USP_CS"/>
</dbReference>
<dbReference type="GO" id="GO:0004843">
    <property type="term" value="F:cysteine-type deubiquitinase activity"/>
    <property type="evidence" value="ECO:0007669"/>
    <property type="project" value="UniProtKB-EC"/>
</dbReference>
<dbReference type="AlphaFoldDB" id="A0A8H7ACP4"/>
<accession>A0A8H7ACP4</accession>
<evidence type="ECO:0000256" key="7">
    <source>
        <dbReference type="SAM" id="MobiDB-lite"/>
    </source>
</evidence>
<dbReference type="PROSITE" id="PS00973">
    <property type="entry name" value="USP_2"/>
    <property type="match status" value="1"/>
</dbReference>
<dbReference type="PANTHER" id="PTHR24006:SF687">
    <property type="entry name" value="UBIQUITIN CARBOXYL-TERMINAL HYDROLASE 10"/>
    <property type="match status" value="1"/>
</dbReference>
<protein>
    <recommendedName>
        <fullName evidence="2">ubiquitinyl hydrolase 1</fullName>
        <ecNumber evidence="2">3.4.19.12</ecNumber>
    </recommendedName>
</protein>
<evidence type="ECO:0000256" key="4">
    <source>
        <dbReference type="ARBA" id="ARBA00022786"/>
    </source>
</evidence>
<gene>
    <name evidence="9" type="ORF">GJ744_004990</name>
</gene>
<feature type="domain" description="USP" evidence="8">
    <location>
        <begin position="67"/>
        <end position="409"/>
    </location>
</feature>
<feature type="compositionally biased region" description="Low complexity" evidence="7">
    <location>
        <begin position="31"/>
        <end position="40"/>
    </location>
</feature>